<protein>
    <submittedName>
        <fullName evidence="2">F-box only protein 6</fullName>
    </submittedName>
</protein>
<name>A0AAX6HN83_IRIPA</name>
<organism evidence="2 3">
    <name type="scientific">Iris pallida</name>
    <name type="common">Sweet iris</name>
    <dbReference type="NCBI Taxonomy" id="29817"/>
    <lineage>
        <taxon>Eukaryota</taxon>
        <taxon>Viridiplantae</taxon>
        <taxon>Streptophyta</taxon>
        <taxon>Embryophyta</taxon>
        <taxon>Tracheophyta</taxon>
        <taxon>Spermatophyta</taxon>
        <taxon>Magnoliopsida</taxon>
        <taxon>Liliopsida</taxon>
        <taxon>Asparagales</taxon>
        <taxon>Iridaceae</taxon>
        <taxon>Iridoideae</taxon>
        <taxon>Irideae</taxon>
        <taxon>Iris</taxon>
    </lineage>
</organism>
<reference evidence="2" key="2">
    <citation type="submission" date="2023-04" db="EMBL/GenBank/DDBJ databases">
        <authorList>
            <person name="Bruccoleri R.E."/>
            <person name="Oakeley E.J."/>
            <person name="Faust A.-M."/>
            <person name="Dessus-Babus S."/>
            <person name="Altorfer M."/>
            <person name="Burckhardt D."/>
            <person name="Oertli M."/>
            <person name="Naumann U."/>
            <person name="Petersen F."/>
            <person name="Wong J."/>
        </authorList>
    </citation>
    <scope>NUCLEOTIDE SEQUENCE</scope>
    <source>
        <strain evidence="2">GSM-AAB239-AS_SAM_17_03QT</strain>
        <tissue evidence="2">Leaf</tissue>
    </source>
</reference>
<evidence type="ECO:0000313" key="2">
    <source>
        <dbReference type="EMBL" id="KAJ6842037.1"/>
    </source>
</evidence>
<dbReference type="Proteomes" id="UP001140949">
    <property type="component" value="Unassembled WGS sequence"/>
</dbReference>
<keyword evidence="1" id="KW-0472">Membrane</keyword>
<feature type="transmembrane region" description="Helical" evidence="1">
    <location>
        <begin position="69"/>
        <end position="87"/>
    </location>
</feature>
<dbReference type="AlphaFoldDB" id="A0AAX6HN83"/>
<keyword evidence="1" id="KW-1133">Transmembrane helix</keyword>
<keyword evidence="3" id="KW-1185">Reference proteome</keyword>
<proteinExistence type="predicted"/>
<evidence type="ECO:0000256" key="1">
    <source>
        <dbReference type="SAM" id="Phobius"/>
    </source>
</evidence>
<evidence type="ECO:0000313" key="3">
    <source>
        <dbReference type="Proteomes" id="UP001140949"/>
    </source>
</evidence>
<sequence length="88" mass="10390">MSYIGNQGLLMLSLTWRLLQMLVSYYVATRGGERWRIKFFLVMGESGPDDILSLPYCCCLILVEVNVYVFFHLWYISALLLIAIIYWW</sequence>
<reference evidence="2" key="1">
    <citation type="journal article" date="2023" name="GigaByte">
        <title>Genome assembly of the bearded iris, Iris pallida Lam.</title>
        <authorList>
            <person name="Bruccoleri R.E."/>
            <person name="Oakeley E.J."/>
            <person name="Faust A.M.E."/>
            <person name="Altorfer M."/>
            <person name="Dessus-Babus S."/>
            <person name="Burckhardt D."/>
            <person name="Oertli M."/>
            <person name="Naumann U."/>
            <person name="Petersen F."/>
            <person name="Wong J."/>
        </authorList>
    </citation>
    <scope>NUCLEOTIDE SEQUENCE</scope>
    <source>
        <strain evidence="2">GSM-AAB239-AS_SAM_17_03QT</strain>
    </source>
</reference>
<gene>
    <name evidence="2" type="ORF">M6B38_304240</name>
</gene>
<comment type="caution">
    <text evidence="2">The sequence shown here is derived from an EMBL/GenBank/DDBJ whole genome shotgun (WGS) entry which is preliminary data.</text>
</comment>
<accession>A0AAX6HN83</accession>
<keyword evidence="1" id="KW-0812">Transmembrane</keyword>
<dbReference type="EMBL" id="JANAVB010008197">
    <property type="protein sequence ID" value="KAJ6842037.1"/>
    <property type="molecule type" value="Genomic_DNA"/>
</dbReference>
<feature type="transmembrane region" description="Helical" evidence="1">
    <location>
        <begin position="6"/>
        <end position="27"/>
    </location>
</feature>